<keyword evidence="2" id="KW-0732">Signal</keyword>
<feature type="compositionally biased region" description="Low complexity" evidence="1">
    <location>
        <begin position="91"/>
        <end position="101"/>
    </location>
</feature>
<proteinExistence type="predicted"/>
<reference evidence="3 4" key="1">
    <citation type="submission" date="2016-10" db="EMBL/GenBank/DDBJ databases">
        <authorList>
            <person name="de Groot N.N."/>
        </authorList>
    </citation>
    <scope>NUCLEOTIDE SEQUENCE [LARGE SCALE GENOMIC DNA]</scope>
    <source>
        <strain evidence="3 4">CGMCC 1.11030</strain>
    </source>
</reference>
<dbReference type="Proteomes" id="UP000199377">
    <property type="component" value="Unassembled WGS sequence"/>
</dbReference>
<organism evidence="3 4">
    <name type="scientific">Albimonas pacifica</name>
    <dbReference type="NCBI Taxonomy" id="1114924"/>
    <lineage>
        <taxon>Bacteria</taxon>
        <taxon>Pseudomonadati</taxon>
        <taxon>Pseudomonadota</taxon>
        <taxon>Alphaproteobacteria</taxon>
        <taxon>Rhodobacterales</taxon>
        <taxon>Paracoccaceae</taxon>
        <taxon>Albimonas</taxon>
    </lineage>
</organism>
<feature type="compositionally biased region" description="Pro residues" evidence="1">
    <location>
        <begin position="102"/>
        <end position="112"/>
    </location>
</feature>
<dbReference type="STRING" id="1114924.SAMN05216258_11311"/>
<name>A0A1I3NAE1_9RHOB</name>
<keyword evidence="4" id="KW-1185">Reference proteome</keyword>
<evidence type="ECO:0000313" key="3">
    <source>
        <dbReference type="EMBL" id="SFJ06268.1"/>
    </source>
</evidence>
<gene>
    <name evidence="3" type="ORF">SAMN05216258_11311</name>
</gene>
<accession>A0A1I3NAE1</accession>
<dbReference type="AlphaFoldDB" id="A0A1I3NAE1"/>
<evidence type="ECO:0000256" key="1">
    <source>
        <dbReference type="SAM" id="MobiDB-lite"/>
    </source>
</evidence>
<feature type="chain" id="PRO_5011583823" evidence="2">
    <location>
        <begin position="29"/>
        <end position="112"/>
    </location>
</feature>
<dbReference type="EMBL" id="FOQH01000013">
    <property type="protein sequence ID" value="SFJ06268.1"/>
    <property type="molecule type" value="Genomic_DNA"/>
</dbReference>
<sequence>MLRPVGLMALAAALTALALLVSTGEARAHGGAPAVERAAPPPAVARADAGGEAERPCCHAAAGAICAALTPDRAGLAGVGAPAPAAPPSAPGRLRALAAPAPGVPPPISGRG</sequence>
<evidence type="ECO:0000313" key="4">
    <source>
        <dbReference type="Proteomes" id="UP000199377"/>
    </source>
</evidence>
<dbReference type="RefSeq" id="WP_092864751.1">
    <property type="nucleotide sequence ID" value="NZ_FOQH01000013.1"/>
</dbReference>
<feature type="signal peptide" evidence="2">
    <location>
        <begin position="1"/>
        <end position="28"/>
    </location>
</feature>
<feature type="region of interest" description="Disordered" evidence="1">
    <location>
        <begin position="79"/>
        <end position="112"/>
    </location>
</feature>
<evidence type="ECO:0000256" key="2">
    <source>
        <dbReference type="SAM" id="SignalP"/>
    </source>
</evidence>
<protein>
    <submittedName>
        <fullName evidence="3">Uncharacterized protein</fullName>
    </submittedName>
</protein>